<evidence type="ECO:0000313" key="2">
    <source>
        <dbReference type="Proteomes" id="UP000183653"/>
    </source>
</evidence>
<organism evidence="1 2">
    <name type="scientific">Pseudomonas orientalis</name>
    <dbReference type="NCBI Taxonomy" id="76758"/>
    <lineage>
        <taxon>Bacteria</taxon>
        <taxon>Pseudomonadati</taxon>
        <taxon>Pseudomonadota</taxon>
        <taxon>Gammaproteobacteria</taxon>
        <taxon>Pseudomonadales</taxon>
        <taxon>Pseudomonadaceae</taxon>
        <taxon>Pseudomonas</taxon>
    </lineage>
</organism>
<accession>A0A1H2DUV5</accession>
<dbReference type="EMBL" id="LT629782">
    <property type="protein sequence ID" value="SDT86613.1"/>
    <property type="molecule type" value="Genomic_DNA"/>
</dbReference>
<dbReference type="Proteomes" id="UP000183653">
    <property type="component" value="Chromosome I"/>
</dbReference>
<evidence type="ECO:0000313" key="1">
    <source>
        <dbReference type="EMBL" id="SDT86613.1"/>
    </source>
</evidence>
<proteinExistence type="predicted"/>
<dbReference type="AlphaFoldDB" id="A0A1H2DUV5"/>
<name>A0A1H2DUV5_9PSED</name>
<keyword evidence="2" id="KW-1185">Reference proteome</keyword>
<protein>
    <submittedName>
        <fullName evidence="1">Uncharacterized protein</fullName>
    </submittedName>
</protein>
<reference evidence="1 2" key="1">
    <citation type="submission" date="2016-10" db="EMBL/GenBank/DDBJ databases">
        <authorList>
            <person name="Varghese N."/>
            <person name="Submissions S."/>
        </authorList>
    </citation>
    <scope>NUCLEOTIDE SEQUENCE [LARGE SCALE GENOMIC DNA]</scope>
    <source>
        <strain evidence="1 2">BS2775</strain>
    </source>
</reference>
<sequence>MQGQIAYVNDYVVIILRHYINRCGGGKMQGKRDLGVIFRAVGRVIAFSEVDKLHAAPVGFSRASSLLQALDQQK</sequence>
<gene>
    <name evidence="1" type="ORF">SAMN04490197_0078</name>
</gene>